<dbReference type="SUPFAM" id="SSF55856">
    <property type="entry name" value="Cytochrome b5-like heme/steroid binding domain"/>
    <property type="match status" value="1"/>
</dbReference>
<dbReference type="InterPro" id="IPR001199">
    <property type="entry name" value="Cyt_B5-like_heme/steroid-bd"/>
</dbReference>
<evidence type="ECO:0000256" key="2">
    <source>
        <dbReference type="SAM" id="MobiDB-lite"/>
    </source>
</evidence>
<dbReference type="PANTHER" id="PTHR10281:SF106">
    <property type="entry name" value="IP06960P-RELATED"/>
    <property type="match status" value="1"/>
</dbReference>
<accession>A0A922MHU6</accession>
<sequence>MSEQTESASPTLWEELMSPLNLVLIAIIVYLVYKIIKSNFESEVTVAAPPPSLPKLRKDLTVAEIKKYDGTQPDGRVLLAVNGTIFDVTKGKRFYGPGGPYSAFAGKDATRGLATGQVAASDKEYDDVKKYDIVGRLLKPGETPNKYSDDESEEKKSQ</sequence>
<protein>
    <recommendedName>
        <fullName evidence="4">Cytochrome b5 heme-binding domain-containing protein</fullName>
    </recommendedName>
</protein>
<keyword evidence="3" id="KW-0812">Transmembrane</keyword>
<dbReference type="PANTHER" id="PTHR10281">
    <property type="entry name" value="MEMBRANE-ASSOCIATED PROGESTERONE RECEPTOR COMPONENT-RELATED"/>
    <property type="match status" value="1"/>
</dbReference>
<dbReference type="GO" id="GO:0005783">
    <property type="term" value="C:endoplasmic reticulum"/>
    <property type="evidence" value="ECO:0007669"/>
    <property type="project" value="TreeGrafter"/>
</dbReference>
<feature type="region of interest" description="Disordered" evidence="2">
    <location>
        <begin position="138"/>
        <end position="158"/>
    </location>
</feature>
<dbReference type="Proteomes" id="UP000814243">
    <property type="component" value="Unassembled WGS sequence"/>
</dbReference>
<dbReference type="EMBL" id="JACEFF010000486">
    <property type="protein sequence ID" value="KAH9636699.1"/>
    <property type="molecule type" value="Genomic_DNA"/>
</dbReference>
<dbReference type="InterPro" id="IPR050577">
    <property type="entry name" value="MAPR/NEUFC/NENF-like"/>
</dbReference>
<feature type="transmembrane region" description="Helical" evidence="3">
    <location>
        <begin position="16"/>
        <end position="33"/>
    </location>
</feature>
<dbReference type="AlphaFoldDB" id="A0A922MHU6"/>
<dbReference type="GO" id="GO:0016020">
    <property type="term" value="C:membrane"/>
    <property type="evidence" value="ECO:0007669"/>
    <property type="project" value="TreeGrafter"/>
</dbReference>
<dbReference type="SMART" id="SM01117">
    <property type="entry name" value="Cyt-b5"/>
    <property type="match status" value="1"/>
</dbReference>
<keyword evidence="3" id="KW-0472">Membrane</keyword>
<reference evidence="5" key="1">
    <citation type="journal article" date="2021" name="G3 (Bethesda)">
        <title>Genome and transcriptome analysis of the beet armyworm Spodoptera exigua reveals targets for pest control. .</title>
        <authorList>
            <person name="Simon S."/>
            <person name="Breeschoten T."/>
            <person name="Jansen H.J."/>
            <person name="Dirks R.P."/>
            <person name="Schranz M.E."/>
            <person name="Ros V.I.D."/>
        </authorList>
    </citation>
    <scope>NUCLEOTIDE SEQUENCE</scope>
    <source>
        <strain evidence="5">TB_SE_WUR_2020</strain>
    </source>
</reference>
<feature type="compositionally biased region" description="Basic and acidic residues" evidence="2">
    <location>
        <begin position="147"/>
        <end position="158"/>
    </location>
</feature>
<evidence type="ECO:0000256" key="1">
    <source>
        <dbReference type="ARBA" id="ARBA00038357"/>
    </source>
</evidence>
<evidence type="ECO:0000313" key="5">
    <source>
        <dbReference type="EMBL" id="KAH9636699.1"/>
    </source>
</evidence>
<feature type="domain" description="Cytochrome b5 heme-binding" evidence="4">
    <location>
        <begin position="60"/>
        <end position="138"/>
    </location>
</feature>
<evidence type="ECO:0000313" key="6">
    <source>
        <dbReference type="Proteomes" id="UP000814243"/>
    </source>
</evidence>
<comment type="similarity">
    <text evidence="1">Belongs to the cytochrome b5 family. MAPR subfamily.</text>
</comment>
<comment type="caution">
    <text evidence="5">The sequence shown here is derived from an EMBL/GenBank/DDBJ whole genome shotgun (WGS) entry which is preliminary data.</text>
</comment>
<name>A0A922MHU6_SPOEX</name>
<evidence type="ECO:0000256" key="3">
    <source>
        <dbReference type="SAM" id="Phobius"/>
    </source>
</evidence>
<dbReference type="InterPro" id="IPR036400">
    <property type="entry name" value="Cyt_B5-like_heme/steroid_sf"/>
</dbReference>
<dbReference type="Pfam" id="PF00173">
    <property type="entry name" value="Cyt-b5"/>
    <property type="match status" value="1"/>
</dbReference>
<gene>
    <name evidence="5" type="ORF">HF086_003247</name>
</gene>
<proteinExistence type="inferred from homology"/>
<keyword evidence="3" id="KW-1133">Transmembrane helix</keyword>
<organism evidence="5 6">
    <name type="scientific">Spodoptera exigua</name>
    <name type="common">Beet armyworm</name>
    <name type="synonym">Noctua fulgens</name>
    <dbReference type="NCBI Taxonomy" id="7107"/>
    <lineage>
        <taxon>Eukaryota</taxon>
        <taxon>Metazoa</taxon>
        <taxon>Ecdysozoa</taxon>
        <taxon>Arthropoda</taxon>
        <taxon>Hexapoda</taxon>
        <taxon>Insecta</taxon>
        <taxon>Pterygota</taxon>
        <taxon>Neoptera</taxon>
        <taxon>Endopterygota</taxon>
        <taxon>Lepidoptera</taxon>
        <taxon>Glossata</taxon>
        <taxon>Ditrysia</taxon>
        <taxon>Noctuoidea</taxon>
        <taxon>Noctuidae</taxon>
        <taxon>Amphipyrinae</taxon>
        <taxon>Spodoptera</taxon>
    </lineage>
</organism>
<evidence type="ECO:0000259" key="4">
    <source>
        <dbReference type="SMART" id="SM01117"/>
    </source>
</evidence>
<dbReference type="Gene3D" id="3.10.120.10">
    <property type="entry name" value="Cytochrome b5-like heme/steroid binding domain"/>
    <property type="match status" value="1"/>
</dbReference>